<gene>
    <name evidence="1" type="ORF">CLCR_11430</name>
</gene>
<evidence type="ECO:0000313" key="2">
    <source>
        <dbReference type="Proteomes" id="UP000094526"/>
    </source>
</evidence>
<accession>A0A1C1CV58</accession>
<comment type="caution">
    <text evidence="1">The sequence shown here is derived from an EMBL/GenBank/DDBJ whole genome shotgun (WGS) entry which is preliminary data.</text>
</comment>
<reference evidence="2" key="1">
    <citation type="submission" date="2015-07" db="EMBL/GenBank/DDBJ databases">
        <authorList>
            <person name="Teixeira M.M."/>
            <person name="Souza R.C."/>
            <person name="Almeida L.G."/>
            <person name="Vicente V.A."/>
            <person name="de Hoog S."/>
            <person name="Bocca A.L."/>
            <person name="de Almeida S.R."/>
            <person name="Vasconcelos A.T."/>
            <person name="Felipe M.S."/>
        </authorList>
    </citation>
    <scope>NUCLEOTIDE SEQUENCE [LARGE SCALE GENOMIC DNA]</scope>
    <source>
        <strain evidence="2">KSF</strain>
    </source>
</reference>
<dbReference type="EMBL" id="LGRB01000008">
    <property type="protein sequence ID" value="OCT52388.1"/>
    <property type="molecule type" value="Genomic_DNA"/>
</dbReference>
<dbReference type="VEuPathDB" id="FungiDB:G647_03792"/>
<organism evidence="1 2">
    <name type="scientific">Cladophialophora carrionii</name>
    <dbReference type="NCBI Taxonomy" id="86049"/>
    <lineage>
        <taxon>Eukaryota</taxon>
        <taxon>Fungi</taxon>
        <taxon>Dikarya</taxon>
        <taxon>Ascomycota</taxon>
        <taxon>Pezizomycotina</taxon>
        <taxon>Eurotiomycetes</taxon>
        <taxon>Chaetothyriomycetidae</taxon>
        <taxon>Chaetothyriales</taxon>
        <taxon>Herpotrichiellaceae</taxon>
        <taxon>Cladophialophora</taxon>
    </lineage>
</organism>
<evidence type="ECO:0000313" key="1">
    <source>
        <dbReference type="EMBL" id="OCT52388.1"/>
    </source>
</evidence>
<dbReference type="AlphaFoldDB" id="A0A1C1CV58"/>
<proteinExistence type="predicted"/>
<name>A0A1C1CV58_9EURO</name>
<protein>
    <submittedName>
        <fullName evidence="1">Uncharacterized protein</fullName>
    </submittedName>
</protein>
<dbReference type="VEuPathDB" id="FungiDB:CLCR_11430"/>
<sequence length="66" mass="7139">MKGVAVDLLTPGKSYNMLGTYGIFEKTNSYGGADFEDLIETGYGHQKSHDELKEGLKMLVAETAPA</sequence>
<dbReference type="OrthoDB" id="9974981at2759"/>
<keyword evidence="2" id="KW-1185">Reference proteome</keyword>
<dbReference type="Proteomes" id="UP000094526">
    <property type="component" value="Unassembled WGS sequence"/>
</dbReference>